<keyword evidence="2" id="KW-1185">Reference proteome</keyword>
<protein>
    <submittedName>
        <fullName evidence="1">Uncharacterized protein</fullName>
    </submittedName>
</protein>
<reference evidence="1" key="1">
    <citation type="submission" date="2023-07" db="EMBL/GenBank/DDBJ databases">
        <title>Black Yeasts Isolated from many extreme environments.</title>
        <authorList>
            <person name="Coleine C."/>
            <person name="Stajich J.E."/>
            <person name="Selbmann L."/>
        </authorList>
    </citation>
    <scope>NUCLEOTIDE SEQUENCE</scope>
    <source>
        <strain evidence="1">CCFEE 5714</strain>
    </source>
</reference>
<gene>
    <name evidence="1" type="ORF">LTR37_005540</name>
</gene>
<dbReference type="Proteomes" id="UP001281147">
    <property type="component" value="Unassembled WGS sequence"/>
</dbReference>
<proteinExistence type="predicted"/>
<accession>A0ACC3NJ34</accession>
<name>A0ACC3NJ34_9PEZI</name>
<evidence type="ECO:0000313" key="2">
    <source>
        <dbReference type="Proteomes" id="UP001281147"/>
    </source>
</evidence>
<comment type="caution">
    <text evidence="1">The sequence shown here is derived from an EMBL/GenBank/DDBJ whole genome shotgun (WGS) entry which is preliminary data.</text>
</comment>
<dbReference type="EMBL" id="JAUTXU010000035">
    <property type="protein sequence ID" value="KAK3717769.1"/>
    <property type="molecule type" value="Genomic_DNA"/>
</dbReference>
<evidence type="ECO:0000313" key="1">
    <source>
        <dbReference type="EMBL" id="KAK3717769.1"/>
    </source>
</evidence>
<sequence length="534" mass="58503">MHLLACCNFLLISIIASPCIAAWSDKPSVHSTSGQIIGHRAPNRTETFEFLGIKYGRAPVGERRFAAPQRFIPSDGAVFDASHWNPDCPANIPPVTTFPNFTGNGFAIYNQFTAHLDNPQDEDCLALNIWTKSPADVGRSNKPVFVFFHGGRFTIPGPHSPFYNGQYLADREDVVVVTVNYRLGIFGFSGAPGLEQNAGLRDQRSAVEWVRDNIEGFGGDRERIIIFGHSASGSSVDYWAYSYKDDPIVAGHISHSGTAFSFVPNNVSYAQSLFYNVSGTLECGGSTTDSAAVVRCVRSKSVKEILAAALIAPPLPSEALSQATFHPTIDNELVFSLEEYTAMSQAGSFPKIPYLAGHGDYEAGFYRVSAYAANRTLTPAQWELFNQRAFTCPTKYATDARVEADVPTWRYRYMADWPNLRLYGAFDGYPDSGAYHGADLSMLFGTAEDVTGDPNSARKEATSDYMMGAWAAFGRNPTNGLNSYGWPQYGSRAKDLVLLGNRNRPAPEFINANVYDNVCPPVEQNDPLPGRGAF</sequence>
<organism evidence="1 2">
    <name type="scientific">Vermiconidia calcicola</name>
    <dbReference type="NCBI Taxonomy" id="1690605"/>
    <lineage>
        <taxon>Eukaryota</taxon>
        <taxon>Fungi</taxon>
        <taxon>Dikarya</taxon>
        <taxon>Ascomycota</taxon>
        <taxon>Pezizomycotina</taxon>
        <taxon>Dothideomycetes</taxon>
        <taxon>Dothideomycetidae</taxon>
        <taxon>Mycosphaerellales</taxon>
        <taxon>Extremaceae</taxon>
        <taxon>Vermiconidia</taxon>
    </lineage>
</organism>